<dbReference type="InterPro" id="IPR007743">
    <property type="entry name" value="Immunity-related_GTPase-like"/>
</dbReference>
<protein>
    <submittedName>
        <fullName evidence="4">IRG-type G domain-containing protein</fullName>
    </submittedName>
</protein>
<sequence>DYNEFVQKARKTLGVDVDSFYNFAFAGHVKAGKSSLINSIRGITKNHPDAAPVGVTECTQEIKFYTFPDKKFPNVRFYDIPGSGTMRHTSKNYYNDKMLHAFNCLIILVQNTLCEEEVLFAKTALNYNQPVVFVRSRCDSDLDSLEKNGEIEERTQEMVNQLISKLAQVYAKEVETRAPELKHVPCFFVSSISLRNLVSGKFNSGNTFYYQEAKFLEYLTLQSRHGKNVVN</sequence>
<dbReference type="Pfam" id="PF05049">
    <property type="entry name" value="IIGP"/>
    <property type="match status" value="1"/>
</dbReference>
<name>A0A914EB50_9BILA</name>
<dbReference type="GO" id="GO:0016020">
    <property type="term" value="C:membrane"/>
    <property type="evidence" value="ECO:0007669"/>
    <property type="project" value="InterPro"/>
</dbReference>
<dbReference type="SUPFAM" id="SSF52540">
    <property type="entry name" value="P-loop containing nucleoside triphosphate hydrolases"/>
    <property type="match status" value="1"/>
</dbReference>
<accession>A0A914EB50</accession>
<dbReference type="InterPro" id="IPR030385">
    <property type="entry name" value="G_IRG_dom"/>
</dbReference>
<comment type="similarity">
    <text evidence="1">Belongs to the TRAFAC class dynamin-like GTPase superfamily. IRG family.</text>
</comment>
<dbReference type="PANTHER" id="PTHR14143:SF1">
    <property type="entry name" value="IRG-TYPE G DOMAIN-CONTAINING PROTEIN"/>
    <property type="match status" value="1"/>
</dbReference>
<dbReference type="PROSITE" id="PS51716">
    <property type="entry name" value="G_IRG"/>
    <property type="match status" value="1"/>
</dbReference>
<reference evidence="4" key="1">
    <citation type="submission" date="2022-11" db="UniProtKB">
        <authorList>
            <consortium name="WormBaseParasite"/>
        </authorList>
    </citation>
    <scope>IDENTIFICATION</scope>
</reference>
<dbReference type="GO" id="GO:0005525">
    <property type="term" value="F:GTP binding"/>
    <property type="evidence" value="ECO:0007669"/>
    <property type="project" value="InterPro"/>
</dbReference>
<dbReference type="Proteomes" id="UP000887540">
    <property type="component" value="Unplaced"/>
</dbReference>
<organism evidence="3 4">
    <name type="scientific">Acrobeloides nanus</name>
    <dbReference type="NCBI Taxonomy" id="290746"/>
    <lineage>
        <taxon>Eukaryota</taxon>
        <taxon>Metazoa</taxon>
        <taxon>Ecdysozoa</taxon>
        <taxon>Nematoda</taxon>
        <taxon>Chromadorea</taxon>
        <taxon>Rhabditida</taxon>
        <taxon>Tylenchina</taxon>
        <taxon>Cephalobomorpha</taxon>
        <taxon>Cephaloboidea</taxon>
        <taxon>Cephalobidae</taxon>
        <taxon>Acrobeloides</taxon>
    </lineage>
</organism>
<dbReference type="AlphaFoldDB" id="A0A914EB50"/>
<feature type="domain" description="IRG-type G" evidence="2">
    <location>
        <begin position="19"/>
        <end position="213"/>
    </location>
</feature>
<dbReference type="WBParaSite" id="ACRNAN_scaffold6797.g28788.t1">
    <property type="protein sequence ID" value="ACRNAN_scaffold6797.g28788.t1"/>
    <property type="gene ID" value="ACRNAN_scaffold6797.g28788"/>
</dbReference>
<evidence type="ECO:0000259" key="2">
    <source>
        <dbReference type="PROSITE" id="PS51716"/>
    </source>
</evidence>
<keyword evidence="3" id="KW-1185">Reference proteome</keyword>
<evidence type="ECO:0000313" key="3">
    <source>
        <dbReference type="Proteomes" id="UP000887540"/>
    </source>
</evidence>
<dbReference type="InterPro" id="IPR027417">
    <property type="entry name" value="P-loop_NTPase"/>
</dbReference>
<dbReference type="Gene3D" id="3.40.50.300">
    <property type="entry name" value="P-loop containing nucleotide triphosphate hydrolases"/>
    <property type="match status" value="1"/>
</dbReference>
<evidence type="ECO:0000313" key="4">
    <source>
        <dbReference type="WBParaSite" id="ACRNAN_scaffold6797.g28788.t1"/>
    </source>
</evidence>
<dbReference type="PANTHER" id="PTHR14143">
    <property type="entry name" value="INTERFERON-INDUCIBLE GTPASE FAMILY MEMBER"/>
    <property type="match status" value="1"/>
</dbReference>
<evidence type="ECO:0000256" key="1">
    <source>
        <dbReference type="ARBA" id="ARBA00005429"/>
    </source>
</evidence>
<proteinExistence type="inferred from homology"/>